<protein>
    <submittedName>
        <fullName evidence="1">DUF3006 domain-containing protein</fullName>
    </submittedName>
</protein>
<accession>A0ABV4DUT7</accession>
<organism evidence="1 2">
    <name type="scientific">Clostridium lapidicellarium</name>
    <dbReference type="NCBI Taxonomy" id="3240931"/>
    <lineage>
        <taxon>Bacteria</taxon>
        <taxon>Bacillati</taxon>
        <taxon>Bacillota</taxon>
        <taxon>Clostridia</taxon>
        <taxon>Eubacteriales</taxon>
        <taxon>Clostridiaceae</taxon>
        <taxon>Clostridium</taxon>
    </lineage>
</organism>
<dbReference type="EMBL" id="JBGFFE010000003">
    <property type="protein sequence ID" value="MEY8762818.1"/>
    <property type="molecule type" value="Genomic_DNA"/>
</dbReference>
<comment type="caution">
    <text evidence="1">The sequence shown here is derived from an EMBL/GenBank/DDBJ whole genome shotgun (WGS) entry which is preliminary data.</text>
</comment>
<evidence type="ECO:0000313" key="2">
    <source>
        <dbReference type="Proteomes" id="UP001565220"/>
    </source>
</evidence>
<proteinExistence type="predicted"/>
<gene>
    <name evidence="1" type="ORF">AB8S09_04030</name>
</gene>
<dbReference type="Proteomes" id="UP001565220">
    <property type="component" value="Unassembled WGS sequence"/>
</dbReference>
<keyword evidence="2" id="KW-1185">Reference proteome</keyword>
<dbReference type="Gene3D" id="6.20.120.50">
    <property type="match status" value="1"/>
</dbReference>
<evidence type="ECO:0000313" key="1">
    <source>
        <dbReference type="EMBL" id="MEY8762818.1"/>
    </source>
</evidence>
<dbReference type="RefSeq" id="WP_294182591.1">
    <property type="nucleotide sequence ID" value="NZ_JBGFFE010000003.1"/>
</dbReference>
<dbReference type="Pfam" id="PF11213">
    <property type="entry name" value="DUF3006"/>
    <property type="match status" value="1"/>
</dbReference>
<reference evidence="1 2" key="1">
    <citation type="submission" date="2024-08" db="EMBL/GenBank/DDBJ databases">
        <title>Clostridium lapicellarii sp. nov., and Clostridium renhuaiense sp. nov., two species isolated from the mud in a fermentation cellar used for producing sauce-flavour Chinese liquors.</title>
        <authorList>
            <person name="Yang F."/>
            <person name="Wang H."/>
            <person name="Chen L.Q."/>
            <person name="Zhou N."/>
            <person name="Lu J.J."/>
            <person name="Pu X.X."/>
            <person name="Wan B."/>
            <person name="Wang L."/>
            <person name="Liu S.J."/>
        </authorList>
    </citation>
    <scope>NUCLEOTIDE SEQUENCE [LARGE SCALE GENOMIC DNA]</scope>
    <source>
        <strain evidence="1 2">MT-113</strain>
    </source>
</reference>
<dbReference type="InterPro" id="IPR021377">
    <property type="entry name" value="DUF3006"/>
</dbReference>
<name>A0ABV4DUT7_9CLOT</name>
<sequence>MRAIIDRFEGPYAVCEKKDKTMINIKRLDLPKDAKEGCVLDIYENKIIVNESETKKRKEKIDFLTKNIWI</sequence>